<evidence type="ECO:0000256" key="1">
    <source>
        <dbReference type="ARBA" id="ARBA00004651"/>
    </source>
</evidence>
<dbReference type="KEGG" id="axe:P40_18080"/>
<evidence type="ECO:0000313" key="10">
    <source>
        <dbReference type="Proteomes" id="UP001107961"/>
    </source>
</evidence>
<proteinExistence type="predicted"/>
<evidence type="ECO:0000259" key="8">
    <source>
        <dbReference type="PROSITE" id="PS50850"/>
    </source>
</evidence>
<feature type="transmembrane region" description="Helical" evidence="7">
    <location>
        <begin position="283"/>
        <end position="299"/>
    </location>
</feature>
<feature type="transmembrane region" description="Helical" evidence="7">
    <location>
        <begin position="20"/>
        <end position="41"/>
    </location>
</feature>
<dbReference type="Gene3D" id="1.20.1250.20">
    <property type="entry name" value="MFS general substrate transporter like domains"/>
    <property type="match status" value="1"/>
</dbReference>
<dbReference type="GO" id="GO:0005886">
    <property type="term" value="C:plasma membrane"/>
    <property type="evidence" value="ECO:0007669"/>
    <property type="project" value="UniProtKB-SubCell"/>
</dbReference>
<dbReference type="InterPro" id="IPR020846">
    <property type="entry name" value="MFS_dom"/>
</dbReference>
<dbReference type="RefSeq" id="WP_022995825.1">
    <property type="nucleotide sequence ID" value="NZ_CBDDTQ010000006.1"/>
</dbReference>
<organism evidence="9 10">
    <name type="scientific">Alloalcanivorax xenomutans</name>
    <dbReference type="NCBI Taxonomy" id="1094342"/>
    <lineage>
        <taxon>Bacteria</taxon>
        <taxon>Pseudomonadati</taxon>
        <taxon>Pseudomonadota</taxon>
        <taxon>Gammaproteobacteria</taxon>
        <taxon>Oceanospirillales</taxon>
        <taxon>Alcanivoracaceae</taxon>
        <taxon>Alloalcanivorax</taxon>
    </lineage>
</organism>
<evidence type="ECO:0000256" key="2">
    <source>
        <dbReference type="ARBA" id="ARBA00022448"/>
    </source>
</evidence>
<evidence type="ECO:0000256" key="7">
    <source>
        <dbReference type="SAM" id="Phobius"/>
    </source>
</evidence>
<comment type="subcellular location">
    <subcellularLocation>
        <location evidence="1">Cell membrane</location>
        <topology evidence="1">Multi-pass membrane protein</topology>
    </subcellularLocation>
</comment>
<protein>
    <submittedName>
        <fullName evidence="9">MFS transporter</fullName>
    </submittedName>
</protein>
<dbReference type="GeneID" id="94688228"/>
<gene>
    <name evidence="9" type="ORF">LZG35_14655</name>
</gene>
<feature type="transmembrane region" description="Helical" evidence="7">
    <location>
        <begin position="107"/>
        <end position="127"/>
    </location>
</feature>
<dbReference type="InterPro" id="IPR050171">
    <property type="entry name" value="MFS_Transporters"/>
</dbReference>
<evidence type="ECO:0000256" key="4">
    <source>
        <dbReference type="ARBA" id="ARBA00022692"/>
    </source>
</evidence>
<evidence type="ECO:0000313" key="9">
    <source>
        <dbReference type="EMBL" id="MCE7509876.1"/>
    </source>
</evidence>
<dbReference type="Proteomes" id="UP001107961">
    <property type="component" value="Unassembled WGS sequence"/>
</dbReference>
<dbReference type="SUPFAM" id="SSF103473">
    <property type="entry name" value="MFS general substrate transporter"/>
    <property type="match status" value="1"/>
</dbReference>
<dbReference type="PANTHER" id="PTHR23517:SF2">
    <property type="entry name" value="MULTIDRUG RESISTANCE PROTEIN MDTH"/>
    <property type="match status" value="1"/>
</dbReference>
<keyword evidence="4 7" id="KW-0812">Transmembrane</keyword>
<evidence type="ECO:0000256" key="6">
    <source>
        <dbReference type="ARBA" id="ARBA00023136"/>
    </source>
</evidence>
<dbReference type="PANTHER" id="PTHR23517">
    <property type="entry name" value="RESISTANCE PROTEIN MDTM, PUTATIVE-RELATED-RELATED"/>
    <property type="match status" value="1"/>
</dbReference>
<keyword evidence="6 7" id="KW-0472">Membrane</keyword>
<keyword evidence="3" id="KW-1003">Cell membrane</keyword>
<feature type="transmembrane region" description="Helical" evidence="7">
    <location>
        <begin position="83"/>
        <end position="101"/>
    </location>
</feature>
<dbReference type="InterPro" id="IPR036259">
    <property type="entry name" value="MFS_trans_sf"/>
</dbReference>
<comment type="caution">
    <text evidence="9">The sequence shown here is derived from an EMBL/GenBank/DDBJ whole genome shotgun (WGS) entry which is preliminary data.</text>
</comment>
<evidence type="ECO:0000256" key="5">
    <source>
        <dbReference type="ARBA" id="ARBA00022989"/>
    </source>
</evidence>
<feature type="transmembrane region" description="Helical" evidence="7">
    <location>
        <begin position="361"/>
        <end position="383"/>
    </location>
</feature>
<dbReference type="GO" id="GO:0022857">
    <property type="term" value="F:transmembrane transporter activity"/>
    <property type="evidence" value="ECO:0007669"/>
    <property type="project" value="InterPro"/>
</dbReference>
<feature type="transmembrane region" description="Helical" evidence="7">
    <location>
        <begin position="164"/>
        <end position="186"/>
    </location>
</feature>
<accession>A0A9Q3W624</accession>
<dbReference type="EMBL" id="JAJVKT010000018">
    <property type="protein sequence ID" value="MCE7509876.1"/>
    <property type="molecule type" value="Genomic_DNA"/>
</dbReference>
<keyword evidence="2" id="KW-0813">Transport</keyword>
<feature type="transmembrane region" description="Helical" evidence="7">
    <location>
        <begin position="139"/>
        <end position="158"/>
    </location>
</feature>
<dbReference type="Pfam" id="PF07690">
    <property type="entry name" value="MFS_1"/>
    <property type="match status" value="1"/>
</dbReference>
<feature type="transmembrane region" description="Helical" evidence="7">
    <location>
        <begin position="251"/>
        <end position="271"/>
    </location>
</feature>
<keyword evidence="10" id="KW-1185">Reference proteome</keyword>
<dbReference type="InterPro" id="IPR011701">
    <property type="entry name" value="MFS"/>
</dbReference>
<feature type="transmembrane region" description="Helical" evidence="7">
    <location>
        <begin position="47"/>
        <end position="71"/>
    </location>
</feature>
<keyword evidence="5 7" id="KW-1133">Transmembrane helix</keyword>
<evidence type="ECO:0000256" key="3">
    <source>
        <dbReference type="ARBA" id="ARBA00022475"/>
    </source>
</evidence>
<dbReference type="Gene3D" id="3.30.70.100">
    <property type="match status" value="1"/>
</dbReference>
<name>A0A9Q3W624_9GAMM</name>
<dbReference type="PROSITE" id="PS50850">
    <property type="entry name" value="MFS"/>
    <property type="match status" value="1"/>
</dbReference>
<dbReference type="AlphaFoldDB" id="A0A9Q3W624"/>
<reference evidence="9" key="1">
    <citation type="submission" date="2022-01" db="EMBL/GenBank/DDBJ databases">
        <authorList>
            <person name="Karlyshev A.V."/>
            <person name="Jaspars M."/>
        </authorList>
    </citation>
    <scope>NUCLEOTIDE SEQUENCE</scope>
    <source>
        <strain evidence="9">AGSA3-2</strain>
    </source>
</reference>
<sequence>MTDESTAALRRTEISTSSSLAAIFALRMFGLFMILPIFAVFGGQLEGATPLLIGTAIGAYGLMQACLQIPFGMLSDRFGRRPMLLIGLALFMAGGVVAALSDTIYGVILGRALQGSGAIASVIMALIGDVVSERNRTKAMALIGMSVGGSFILALILGPLLAHWLGLSGLFWLTVALGAVALLVALRVPAPKVMLDEALPPSQRFRRVLGSADLRRLDLGILVLHLTMTASFVVLPKLLQTRLGLSLDQHSLLYLVVLVAGFLAMIPLIIAAERRGAVPIKRAAVALLIVAEVLLAVAGETLWHFVLALFVYFMAFNLLEALLPSMVGRAAPAGTRGTAMGVYSTSQFLGVFIGGQLGGALFQWVGAEAVFYGCAAMALFWLWRLAGMKELPKLDNRVIQLSPADDPRHTVERLRAVPGVLEAVVVADKHLALLKVDNQLLDERALQALAAEGQN</sequence>
<dbReference type="CDD" id="cd17472">
    <property type="entry name" value="MFS_YajR_like"/>
    <property type="match status" value="1"/>
</dbReference>
<feature type="transmembrane region" description="Helical" evidence="7">
    <location>
        <begin position="219"/>
        <end position="239"/>
    </location>
</feature>
<feature type="domain" description="Major facilitator superfamily (MFS) profile" evidence="8">
    <location>
        <begin position="16"/>
        <end position="393"/>
    </location>
</feature>